<keyword evidence="3" id="KW-1185">Reference proteome</keyword>
<dbReference type="RefSeq" id="WP_094269008.1">
    <property type="nucleotide sequence ID" value="NZ_NOIH01000015.1"/>
</dbReference>
<accession>A0A235EXI3</accession>
<name>A0A235EXI3_9RHOO</name>
<reference evidence="2 3" key="1">
    <citation type="submission" date="2017-07" db="EMBL/GenBank/DDBJ databases">
        <title>Thauera sp. KNDSS-Mac4 genome sequence and assembly.</title>
        <authorList>
            <person name="Mayilraj S."/>
        </authorList>
    </citation>
    <scope>NUCLEOTIDE SEQUENCE [LARGE SCALE GENOMIC DNA]</scope>
    <source>
        <strain evidence="2 3">KNDSS-Mac4</strain>
    </source>
</reference>
<evidence type="ECO:0000313" key="2">
    <source>
        <dbReference type="EMBL" id="OYD53267.1"/>
    </source>
</evidence>
<dbReference type="OrthoDB" id="9108891at2"/>
<proteinExistence type="predicted"/>
<gene>
    <name evidence="2" type="ORF">CGK74_13715</name>
</gene>
<dbReference type="Gene3D" id="2.60.40.3940">
    <property type="match status" value="1"/>
</dbReference>
<dbReference type="Proteomes" id="UP000215181">
    <property type="component" value="Unassembled WGS sequence"/>
</dbReference>
<evidence type="ECO:0000313" key="3">
    <source>
        <dbReference type="Proteomes" id="UP000215181"/>
    </source>
</evidence>
<protein>
    <recommendedName>
        <fullName evidence="1">Putative tail fiber protein gp53-like C-terminal domain-containing protein</fullName>
    </recommendedName>
</protein>
<dbReference type="InterPro" id="IPR054075">
    <property type="entry name" value="Gp53-like_C"/>
</dbReference>
<dbReference type="AlphaFoldDB" id="A0A235EXI3"/>
<feature type="domain" description="Putative tail fiber protein gp53-like C-terminal" evidence="1">
    <location>
        <begin position="181"/>
        <end position="261"/>
    </location>
</feature>
<evidence type="ECO:0000259" key="1">
    <source>
        <dbReference type="Pfam" id="PF21882"/>
    </source>
</evidence>
<sequence>MANLTETPTYEAGIYRFETTDPVQGGPGGIDNLPTNQLANRTAWLKAQVEALALEIAAIESGYATAASLAGHTGNTNNPHGVTKAQVGLGSVLNYGIATQAEAEAGETDSKYMTPLRAWQSFTKWLKAATESVAGVLRIASQAETNAGTADDRIVTPKKLRMGFSISLAANGYIVFPTWMGGLIIQWGISPIGPSANGIATLTFPISYPTAFLTGVASDVSNDLNKNCIGVVALSQSQMQLSWSRVYGTGTQNARWIALGY</sequence>
<dbReference type="Pfam" id="PF21882">
    <property type="entry name" value="Gp53-like_C"/>
    <property type="match status" value="1"/>
</dbReference>
<organism evidence="2 3">
    <name type="scientific">Thauera propionica</name>
    <dbReference type="NCBI Taxonomy" id="2019431"/>
    <lineage>
        <taxon>Bacteria</taxon>
        <taxon>Pseudomonadati</taxon>
        <taxon>Pseudomonadota</taxon>
        <taxon>Betaproteobacteria</taxon>
        <taxon>Rhodocyclales</taxon>
        <taxon>Zoogloeaceae</taxon>
        <taxon>Thauera</taxon>
    </lineage>
</organism>
<comment type="caution">
    <text evidence="2">The sequence shown here is derived from an EMBL/GenBank/DDBJ whole genome shotgun (WGS) entry which is preliminary data.</text>
</comment>
<dbReference type="EMBL" id="NOIH01000015">
    <property type="protein sequence ID" value="OYD53267.1"/>
    <property type="molecule type" value="Genomic_DNA"/>
</dbReference>